<gene>
    <name evidence="1" type="ORF">S01H1_14367</name>
</gene>
<reference evidence="1" key="1">
    <citation type="journal article" date="2014" name="Front. Microbiol.">
        <title>High frequency of phylogenetically diverse reductive dehalogenase-homologous genes in deep subseafloor sedimentary metagenomes.</title>
        <authorList>
            <person name="Kawai M."/>
            <person name="Futagami T."/>
            <person name="Toyoda A."/>
            <person name="Takaki Y."/>
            <person name="Nishi S."/>
            <person name="Hori S."/>
            <person name="Arai W."/>
            <person name="Tsubouchi T."/>
            <person name="Morono Y."/>
            <person name="Uchiyama I."/>
            <person name="Ito T."/>
            <person name="Fujiyama A."/>
            <person name="Inagaki F."/>
            <person name="Takami H."/>
        </authorList>
    </citation>
    <scope>NUCLEOTIDE SEQUENCE</scope>
    <source>
        <strain evidence="1">Expedition CK06-06</strain>
    </source>
</reference>
<organism evidence="1">
    <name type="scientific">marine sediment metagenome</name>
    <dbReference type="NCBI Taxonomy" id="412755"/>
    <lineage>
        <taxon>unclassified sequences</taxon>
        <taxon>metagenomes</taxon>
        <taxon>ecological metagenomes</taxon>
    </lineage>
</organism>
<comment type="caution">
    <text evidence="1">The sequence shown here is derived from an EMBL/GenBank/DDBJ whole genome shotgun (WGS) entry which is preliminary data.</text>
</comment>
<sequence>MNAVLKGPVEILGSAKIESFDYYKFEFRHEGAFEWSFLRRFEEPVADGLLGVWDTTNLPAGKYWFRLVVVKKDANYELCEVPVTVAR</sequence>
<evidence type="ECO:0000313" key="1">
    <source>
        <dbReference type="EMBL" id="GAF83447.1"/>
    </source>
</evidence>
<evidence type="ECO:0008006" key="2">
    <source>
        <dbReference type="Google" id="ProtNLM"/>
    </source>
</evidence>
<dbReference type="EMBL" id="BARS01007468">
    <property type="protein sequence ID" value="GAF83447.1"/>
    <property type="molecule type" value="Genomic_DNA"/>
</dbReference>
<dbReference type="AlphaFoldDB" id="X0T5L0"/>
<protein>
    <recommendedName>
        <fullName evidence="2">Two component regulator three Y domain-containing protein</fullName>
    </recommendedName>
</protein>
<proteinExistence type="predicted"/>
<accession>X0T5L0</accession>
<name>X0T5L0_9ZZZZ</name>